<dbReference type="Pfam" id="PF09957">
    <property type="entry name" value="VapB_antitoxin"/>
    <property type="match status" value="1"/>
</dbReference>
<keyword evidence="2" id="KW-1185">Reference proteome</keyword>
<sequence>MRTTIDIPEVLLSEVIKITGAETKRKAVILALENLVAATKRKRLITMKGTIDLGLDLDSLRKRK</sequence>
<name>A0ABS3BY84_9BACT</name>
<protein>
    <submittedName>
        <fullName evidence="1">Type II toxin-antitoxin system VapB family antitoxin</fullName>
    </submittedName>
</protein>
<reference evidence="1 2" key="1">
    <citation type="submission" date="2021-03" db="EMBL/GenBank/DDBJ databases">
        <title>novel species isolated from a fishpond in China.</title>
        <authorList>
            <person name="Lu H."/>
            <person name="Cai Z."/>
        </authorList>
    </citation>
    <scope>NUCLEOTIDE SEQUENCE [LARGE SCALE GENOMIC DNA]</scope>
    <source>
        <strain evidence="1 2">H41</strain>
    </source>
</reference>
<dbReference type="Proteomes" id="UP000664317">
    <property type="component" value="Unassembled WGS sequence"/>
</dbReference>
<dbReference type="RefSeq" id="WP_206576622.1">
    <property type="nucleotide sequence ID" value="NZ_JAFKCT010000001.1"/>
</dbReference>
<evidence type="ECO:0000313" key="1">
    <source>
        <dbReference type="EMBL" id="MBN7809824.1"/>
    </source>
</evidence>
<evidence type="ECO:0000313" key="2">
    <source>
        <dbReference type="Proteomes" id="UP000664317"/>
    </source>
</evidence>
<gene>
    <name evidence="1" type="ORF">J0A68_02590</name>
</gene>
<proteinExistence type="predicted"/>
<dbReference type="InterPro" id="IPR019239">
    <property type="entry name" value="VapB_antitoxin"/>
</dbReference>
<dbReference type="EMBL" id="JAFKCT010000001">
    <property type="protein sequence ID" value="MBN7809824.1"/>
    <property type="molecule type" value="Genomic_DNA"/>
</dbReference>
<comment type="caution">
    <text evidence="1">The sequence shown here is derived from an EMBL/GenBank/DDBJ whole genome shotgun (WGS) entry which is preliminary data.</text>
</comment>
<organism evidence="1 2">
    <name type="scientific">Algoriphagus oliviformis</name>
    <dbReference type="NCBI Taxonomy" id="2811231"/>
    <lineage>
        <taxon>Bacteria</taxon>
        <taxon>Pseudomonadati</taxon>
        <taxon>Bacteroidota</taxon>
        <taxon>Cytophagia</taxon>
        <taxon>Cytophagales</taxon>
        <taxon>Cyclobacteriaceae</taxon>
        <taxon>Algoriphagus</taxon>
    </lineage>
</organism>
<accession>A0ABS3BY84</accession>